<protein>
    <submittedName>
        <fullName evidence="2">Uncharacterized protein</fullName>
    </submittedName>
</protein>
<dbReference type="Proteomes" id="UP000734511">
    <property type="component" value="Unassembled WGS sequence"/>
</dbReference>
<keyword evidence="1" id="KW-1133">Transmembrane helix</keyword>
<sequence length="109" mass="11102">MSYPVALALTVATEVPVYTAALAAAAGSPPLRTAGVAVMVNLVTHPPLWWFLRHVPGGAYWPAFAAAEAAVLLVEGALLARALRLRGPAPYAASAAANAVSVLAGFLLL</sequence>
<evidence type="ECO:0000313" key="2">
    <source>
        <dbReference type="EMBL" id="NJP47425.1"/>
    </source>
</evidence>
<accession>A0ABX0ZU36</accession>
<feature type="transmembrane region" description="Helical" evidence="1">
    <location>
        <begin position="91"/>
        <end position="108"/>
    </location>
</feature>
<comment type="caution">
    <text evidence="2">The sequence shown here is derived from an EMBL/GenBank/DDBJ whole genome shotgun (WGS) entry which is preliminary data.</text>
</comment>
<keyword evidence="3" id="KW-1185">Reference proteome</keyword>
<gene>
    <name evidence="2" type="ORF">HCN08_29060</name>
</gene>
<keyword evidence="1" id="KW-0472">Membrane</keyword>
<name>A0ABX0ZU36_9ACTN</name>
<evidence type="ECO:0000313" key="3">
    <source>
        <dbReference type="Proteomes" id="UP000734511"/>
    </source>
</evidence>
<feature type="transmembrane region" description="Helical" evidence="1">
    <location>
        <begin position="59"/>
        <end position="79"/>
    </location>
</feature>
<dbReference type="EMBL" id="JAATEJ010000030">
    <property type="protein sequence ID" value="NJP47425.1"/>
    <property type="molecule type" value="Genomic_DNA"/>
</dbReference>
<proteinExistence type="predicted"/>
<reference evidence="2 3" key="1">
    <citation type="submission" date="2020-03" db="EMBL/GenBank/DDBJ databases">
        <title>WGS of actinomycetes isolated from Thailand.</title>
        <authorList>
            <person name="Thawai C."/>
        </authorList>
    </citation>
    <scope>NUCLEOTIDE SEQUENCE [LARGE SCALE GENOMIC DNA]</scope>
    <source>
        <strain evidence="2 3">PRB2-1</strain>
    </source>
</reference>
<evidence type="ECO:0000256" key="1">
    <source>
        <dbReference type="SAM" id="Phobius"/>
    </source>
</evidence>
<organism evidence="2 3">
    <name type="scientific">Actinacidiphila epipremni</name>
    <dbReference type="NCBI Taxonomy" id="2053013"/>
    <lineage>
        <taxon>Bacteria</taxon>
        <taxon>Bacillati</taxon>
        <taxon>Actinomycetota</taxon>
        <taxon>Actinomycetes</taxon>
        <taxon>Kitasatosporales</taxon>
        <taxon>Streptomycetaceae</taxon>
        <taxon>Actinacidiphila</taxon>
    </lineage>
</organism>
<dbReference type="RefSeq" id="WP_167986270.1">
    <property type="nucleotide sequence ID" value="NZ_JAATEJ010000030.1"/>
</dbReference>
<keyword evidence="1" id="KW-0812">Transmembrane</keyword>